<feature type="region of interest" description="Disordered" evidence="1">
    <location>
        <begin position="126"/>
        <end position="154"/>
    </location>
</feature>
<proteinExistence type="predicted"/>
<evidence type="ECO:0000256" key="1">
    <source>
        <dbReference type="SAM" id="MobiDB-lite"/>
    </source>
</evidence>
<dbReference type="KEGG" id="spar:SPRG_00636"/>
<dbReference type="OrthoDB" id="74405at2759"/>
<reference evidence="2 3" key="1">
    <citation type="journal article" date="2013" name="PLoS Genet.">
        <title>Distinctive expansion of potential virulence genes in the genome of the oomycete fish pathogen Saprolegnia parasitica.</title>
        <authorList>
            <person name="Jiang R.H."/>
            <person name="de Bruijn I."/>
            <person name="Haas B.J."/>
            <person name="Belmonte R."/>
            <person name="Lobach L."/>
            <person name="Christie J."/>
            <person name="van den Ackerveken G."/>
            <person name="Bottin A."/>
            <person name="Bulone V."/>
            <person name="Diaz-Moreno S.M."/>
            <person name="Dumas B."/>
            <person name="Fan L."/>
            <person name="Gaulin E."/>
            <person name="Govers F."/>
            <person name="Grenville-Briggs L.J."/>
            <person name="Horner N.R."/>
            <person name="Levin J.Z."/>
            <person name="Mammella M."/>
            <person name="Meijer H.J."/>
            <person name="Morris P."/>
            <person name="Nusbaum C."/>
            <person name="Oome S."/>
            <person name="Phillips A.J."/>
            <person name="van Rooyen D."/>
            <person name="Rzeszutek E."/>
            <person name="Saraiva M."/>
            <person name="Secombes C.J."/>
            <person name="Seidl M.F."/>
            <person name="Snel B."/>
            <person name="Stassen J.H."/>
            <person name="Sykes S."/>
            <person name="Tripathy S."/>
            <person name="van den Berg H."/>
            <person name="Vega-Arreguin J.C."/>
            <person name="Wawra S."/>
            <person name="Young S.K."/>
            <person name="Zeng Q."/>
            <person name="Dieguez-Uribeondo J."/>
            <person name="Russ C."/>
            <person name="Tyler B.M."/>
            <person name="van West P."/>
        </authorList>
    </citation>
    <scope>NUCLEOTIDE SEQUENCE [LARGE SCALE GENOMIC DNA]</scope>
    <source>
        <strain evidence="2 3">CBS 223.65</strain>
    </source>
</reference>
<dbReference type="Proteomes" id="UP000030745">
    <property type="component" value="Unassembled WGS sequence"/>
</dbReference>
<dbReference type="RefSeq" id="XP_012194250.1">
    <property type="nucleotide sequence ID" value="XM_012338860.1"/>
</dbReference>
<dbReference type="VEuPathDB" id="FungiDB:SPRG_00636"/>
<organism evidence="2 3">
    <name type="scientific">Saprolegnia parasitica (strain CBS 223.65)</name>
    <dbReference type="NCBI Taxonomy" id="695850"/>
    <lineage>
        <taxon>Eukaryota</taxon>
        <taxon>Sar</taxon>
        <taxon>Stramenopiles</taxon>
        <taxon>Oomycota</taxon>
        <taxon>Saprolegniomycetes</taxon>
        <taxon>Saprolegniales</taxon>
        <taxon>Saprolegniaceae</taxon>
        <taxon>Saprolegnia</taxon>
    </lineage>
</organism>
<dbReference type="EMBL" id="KK583190">
    <property type="protein sequence ID" value="KDO34573.1"/>
    <property type="molecule type" value="Genomic_DNA"/>
</dbReference>
<dbReference type="OMA" id="CHDLEYA"/>
<dbReference type="AlphaFoldDB" id="A0A067CVN5"/>
<keyword evidence="3" id="KW-1185">Reference proteome</keyword>
<sequence length="424" mass="47222">MLKQLVHVRDASTQLLLQLHAWHAGSPHPYLYKGESYTLRMKTDMDFLHCAKSLVQALGIAPQAMGQNPLMLAAAARKRVVPMTATPPPPFNPSESIDVPNACALWADHFLSWCWTFLDSDAQRPRTKQNSSRALISPQRPVTPHKPTSPRHHPLATVMMPFERFRPVDLTTERPGLLKPVLSAHTSTRALVSMTVDTVTATSDDISQLSDIKPPTQSMLFVLTMVYLLVTPGALTPKDVSWSILQQFYRHGNRVLRTLRKVDETSSSPDFELKCATLAPFLLQQPMASDPLFRPESLGRGADLLCAWMQRIMDGKDDDSRELLDQLDEVDVDVHHGTWVCHDLEYAVTLSLSGKTSGGVIVDIAAQVPEDNRLRVELTPLELSDIFGRDVAVLYERQAWSSMCALIVARLDTLASLPKELHAS</sequence>
<gene>
    <name evidence="2" type="ORF">SPRG_00636</name>
</gene>
<protein>
    <submittedName>
        <fullName evidence="2">Uncharacterized protein</fullName>
    </submittedName>
</protein>
<accession>A0A067CVN5</accession>
<name>A0A067CVN5_SAPPC</name>
<evidence type="ECO:0000313" key="2">
    <source>
        <dbReference type="EMBL" id="KDO34573.1"/>
    </source>
</evidence>
<evidence type="ECO:0000313" key="3">
    <source>
        <dbReference type="Proteomes" id="UP000030745"/>
    </source>
</evidence>
<dbReference type="GeneID" id="24123271"/>